<dbReference type="InterPro" id="IPR058533">
    <property type="entry name" value="Cation_efflux_TM"/>
</dbReference>
<dbReference type="GO" id="GO:0006882">
    <property type="term" value="P:intracellular zinc ion homeostasis"/>
    <property type="evidence" value="ECO:0007669"/>
    <property type="project" value="TreeGrafter"/>
</dbReference>
<evidence type="ECO:0000313" key="12">
    <source>
        <dbReference type="Proteomes" id="UP000249794"/>
    </source>
</evidence>
<feature type="transmembrane region" description="Helical" evidence="8">
    <location>
        <begin position="185"/>
        <end position="209"/>
    </location>
</feature>
<evidence type="ECO:0000256" key="8">
    <source>
        <dbReference type="SAM" id="Phobius"/>
    </source>
</evidence>
<feature type="transmembrane region" description="Helical" evidence="8">
    <location>
        <begin position="154"/>
        <end position="173"/>
    </location>
</feature>
<feature type="transmembrane region" description="Helical" evidence="8">
    <location>
        <begin position="86"/>
        <end position="104"/>
    </location>
</feature>
<dbReference type="InterPro" id="IPR036837">
    <property type="entry name" value="Cation_efflux_CTD_sf"/>
</dbReference>
<dbReference type="PANTHER" id="PTHR43840">
    <property type="entry name" value="MITOCHONDRIAL METAL TRANSPORTER 1-RELATED"/>
    <property type="match status" value="1"/>
</dbReference>
<keyword evidence="4 8" id="KW-0812">Transmembrane</keyword>
<dbReference type="Gene3D" id="1.20.1510.10">
    <property type="entry name" value="Cation efflux protein transmembrane domain"/>
    <property type="match status" value="1"/>
</dbReference>
<name>A0A2W4ZNZ9_9CYAN</name>
<feature type="compositionally biased region" description="Low complexity" evidence="7">
    <location>
        <begin position="20"/>
        <end position="35"/>
    </location>
</feature>
<feature type="compositionally biased region" description="Basic and acidic residues" evidence="7">
    <location>
        <begin position="36"/>
        <end position="70"/>
    </location>
</feature>
<dbReference type="GO" id="GO:0015086">
    <property type="term" value="F:cadmium ion transmembrane transporter activity"/>
    <property type="evidence" value="ECO:0007669"/>
    <property type="project" value="TreeGrafter"/>
</dbReference>
<comment type="caution">
    <text evidence="11">The sequence shown here is derived from an EMBL/GenBank/DDBJ whole genome shotgun (WGS) entry which is preliminary data.</text>
</comment>
<dbReference type="InterPro" id="IPR027470">
    <property type="entry name" value="Cation_efflux_CTD"/>
</dbReference>
<dbReference type="InterPro" id="IPR027469">
    <property type="entry name" value="Cation_efflux_TMD_sf"/>
</dbReference>
<dbReference type="GO" id="GO:0015341">
    <property type="term" value="F:zinc efflux antiporter activity"/>
    <property type="evidence" value="ECO:0007669"/>
    <property type="project" value="TreeGrafter"/>
</dbReference>
<dbReference type="InterPro" id="IPR002524">
    <property type="entry name" value="Cation_efflux"/>
</dbReference>
<evidence type="ECO:0000259" key="10">
    <source>
        <dbReference type="Pfam" id="PF16916"/>
    </source>
</evidence>
<comment type="similarity">
    <text evidence="2">Belongs to the cation diffusion facilitator (CDF) transporter (TC 2.A.4) family.</text>
</comment>
<evidence type="ECO:0000259" key="9">
    <source>
        <dbReference type="Pfam" id="PF01545"/>
    </source>
</evidence>
<dbReference type="SUPFAM" id="SSF160240">
    <property type="entry name" value="Cation efflux protein cytoplasmic domain-like"/>
    <property type="match status" value="1"/>
</dbReference>
<evidence type="ECO:0000256" key="7">
    <source>
        <dbReference type="SAM" id="MobiDB-lite"/>
    </source>
</evidence>
<dbReference type="GO" id="GO:0015093">
    <property type="term" value="F:ferrous iron transmembrane transporter activity"/>
    <property type="evidence" value="ECO:0007669"/>
    <property type="project" value="TreeGrafter"/>
</dbReference>
<evidence type="ECO:0000313" key="11">
    <source>
        <dbReference type="EMBL" id="PZO59965.1"/>
    </source>
</evidence>
<dbReference type="AlphaFoldDB" id="A0A2W4ZNZ9"/>
<keyword evidence="5 8" id="KW-1133">Transmembrane helix</keyword>
<dbReference type="InterPro" id="IPR050291">
    <property type="entry name" value="CDF_Transporter"/>
</dbReference>
<sequence length="376" mass="40977">MSNIGERWQQRISKGKLSPHSADSHGSANSHSHSSHSPDTHSPDTHGHDPHGHDPYGHDPHGHSHTAHEHPNFKSFYTYRAEVRRVLLITLVLNIAVVILKLIVGGLTGSLSLLADALHSITDSANNVLGLVTNQLASPVPDRDHPYGHQKYEAVGALGIAAFLGIACFEIVKGAAERIISGGELVTMSATSLWFLLTVLGINIFVAFYERRVGNRLGSNILIADAQHTMSDIWITIAVLAGLIGVWVGVQWLDVVLAFPVALLVIRSGWVVLSANLPWLVDEMAIAPEAIHSVVMKVPGVLNCHSIASRGLLGRQVFIDMHLIVEPTDVLSAHIITEKIEQQIEQEFGPTRTNIHVEPHSYVEREISYGLGNHHA</sequence>
<feature type="region of interest" description="Disordered" evidence="7">
    <location>
        <begin position="1"/>
        <end position="70"/>
    </location>
</feature>
<accession>A0A2W4ZNZ9</accession>
<keyword evidence="6 8" id="KW-0472">Membrane</keyword>
<comment type="subcellular location">
    <subcellularLocation>
        <location evidence="1">Membrane</location>
        <topology evidence="1">Multi-pass membrane protein</topology>
    </subcellularLocation>
</comment>
<dbReference type="EMBL" id="QBMP01000014">
    <property type="protein sequence ID" value="PZO59965.1"/>
    <property type="molecule type" value="Genomic_DNA"/>
</dbReference>
<evidence type="ECO:0000256" key="6">
    <source>
        <dbReference type="ARBA" id="ARBA00023136"/>
    </source>
</evidence>
<evidence type="ECO:0000256" key="1">
    <source>
        <dbReference type="ARBA" id="ARBA00004141"/>
    </source>
</evidence>
<evidence type="ECO:0000256" key="4">
    <source>
        <dbReference type="ARBA" id="ARBA00022692"/>
    </source>
</evidence>
<reference evidence="11 12" key="2">
    <citation type="submission" date="2018-06" db="EMBL/GenBank/DDBJ databases">
        <title>Metagenomic assembly of (sub)arctic Cyanobacteria and their associated microbiome from non-axenic cultures.</title>
        <authorList>
            <person name="Baurain D."/>
        </authorList>
    </citation>
    <scope>NUCLEOTIDE SEQUENCE [LARGE SCALE GENOMIC DNA]</scope>
    <source>
        <strain evidence="11">ULC027bin1</strain>
    </source>
</reference>
<evidence type="ECO:0000256" key="5">
    <source>
        <dbReference type="ARBA" id="ARBA00022989"/>
    </source>
</evidence>
<keyword evidence="3" id="KW-0813">Transport</keyword>
<dbReference type="Gene3D" id="3.30.70.1350">
    <property type="entry name" value="Cation efflux protein, cytoplasmic domain"/>
    <property type="match status" value="1"/>
</dbReference>
<organism evidence="11 12">
    <name type="scientific">Phormidesmis priestleyi</name>
    <dbReference type="NCBI Taxonomy" id="268141"/>
    <lineage>
        <taxon>Bacteria</taxon>
        <taxon>Bacillati</taxon>
        <taxon>Cyanobacteriota</taxon>
        <taxon>Cyanophyceae</taxon>
        <taxon>Leptolyngbyales</taxon>
        <taxon>Leptolyngbyaceae</taxon>
        <taxon>Phormidesmis</taxon>
    </lineage>
</organism>
<dbReference type="NCBIfam" id="TIGR01297">
    <property type="entry name" value="CDF"/>
    <property type="match status" value="1"/>
</dbReference>
<feature type="domain" description="Cation efflux protein transmembrane" evidence="9">
    <location>
        <begin position="87"/>
        <end position="280"/>
    </location>
</feature>
<dbReference type="PANTHER" id="PTHR43840:SF15">
    <property type="entry name" value="MITOCHONDRIAL METAL TRANSPORTER 1-RELATED"/>
    <property type="match status" value="1"/>
</dbReference>
<reference evidence="12" key="1">
    <citation type="submission" date="2018-04" db="EMBL/GenBank/DDBJ databases">
        <authorList>
            <person name="Cornet L."/>
        </authorList>
    </citation>
    <scope>NUCLEOTIDE SEQUENCE [LARGE SCALE GENOMIC DNA]</scope>
</reference>
<gene>
    <name evidence="11" type="ORF">DCF15_02685</name>
</gene>
<proteinExistence type="inferred from homology"/>
<dbReference type="Proteomes" id="UP000249794">
    <property type="component" value="Unassembled WGS sequence"/>
</dbReference>
<dbReference type="Pfam" id="PF01545">
    <property type="entry name" value="Cation_efflux"/>
    <property type="match status" value="1"/>
</dbReference>
<protein>
    <submittedName>
        <fullName evidence="11">Cation-efflux pump</fullName>
    </submittedName>
</protein>
<dbReference type="SUPFAM" id="SSF161111">
    <property type="entry name" value="Cation efflux protein transmembrane domain-like"/>
    <property type="match status" value="1"/>
</dbReference>
<feature type="transmembrane region" description="Helical" evidence="8">
    <location>
        <begin position="233"/>
        <end position="266"/>
    </location>
</feature>
<feature type="domain" description="Cation efflux protein cytoplasmic" evidence="10">
    <location>
        <begin position="289"/>
        <end position="360"/>
    </location>
</feature>
<evidence type="ECO:0000256" key="3">
    <source>
        <dbReference type="ARBA" id="ARBA00022448"/>
    </source>
</evidence>
<dbReference type="GO" id="GO:0005886">
    <property type="term" value="C:plasma membrane"/>
    <property type="evidence" value="ECO:0007669"/>
    <property type="project" value="TreeGrafter"/>
</dbReference>
<dbReference type="Pfam" id="PF16916">
    <property type="entry name" value="ZT_dimer"/>
    <property type="match status" value="1"/>
</dbReference>
<evidence type="ECO:0000256" key="2">
    <source>
        <dbReference type="ARBA" id="ARBA00008114"/>
    </source>
</evidence>